<dbReference type="CDD" id="cd09917">
    <property type="entry name" value="F-box_SF"/>
    <property type="match status" value="1"/>
</dbReference>
<dbReference type="InterPro" id="IPR001810">
    <property type="entry name" value="F-box_dom"/>
</dbReference>
<sequence length="328" mass="36551">MSSLAEWPAECLLLVADHLEQRDLNALARTCHRLRSIINPYLYRRSIRDLGPHEVLWWAIEHTSLHTAEYCIEAGADISTEQYWLPYEDMAAIRRLKFRGCLATGVLSRMTEFLAKEANRYRAMFLLLLDRGADVNGRNEKRTALHEAAAHADKEIVRILLQRGADITLLDARGRSPFYNAAHGGNTRILELLLERRAEINQQARNAQGTPLHAAVEWKRKAAVGVLLAHGADPNARNKRSQETPLHTAACTTTTTGPMTQLGDIVQLLINYGADVEAVNYAGNTALKTVVLFGHLIEDYRSSIPTGCARPFLRNEATSSIEGYAADD</sequence>
<keyword evidence="6" id="KW-1185">Reference proteome</keyword>
<dbReference type="SUPFAM" id="SSF48403">
    <property type="entry name" value="Ankyrin repeat"/>
    <property type="match status" value="1"/>
</dbReference>
<comment type="caution">
    <text evidence="5">The sequence shown here is derived from an EMBL/GenBank/DDBJ whole genome shotgun (WGS) entry which is preliminary data.</text>
</comment>
<dbReference type="Pfam" id="PF00023">
    <property type="entry name" value="Ank"/>
    <property type="match status" value="1"/>
</dbReference>
<organism evidence="5 6">
    <name type="scientific">Aspergillus granulosus</name>
    <dbReference type="NCBI Taxonomy" id="176169"/>
    <lineage>
        <taxon>Eukaryota</taxon>
        <taxon>Fungi</taxon>
        <taxon>Dikarya</taxon>
        <taxon>Ascomycota</taxon>
        <taxon>Pezizomycotina</taxon>
        <taxon>Eurotiomycetes</taxon>
        <taxon>Eurotiomycetidae</taxon>
        <taxon>Eurotiales</taxon>
        <taxon>Aspergillaceae</taxon>
        <taxon>Aspergillus</taxon>
        <taxon>Aspergillus subgen. Nidulantes</taxon>
    </lineage>
</organism>
<gene>
    <name evidence="5" type="ORF">BJX63DRAFT_430690</name>
</gene>
<evidence type="ECO:0000256" key="1">
    <source>
        <dbReference type="ARBA" id="ARBA00022737"/>
    </source>
</evidence>
<dbReference type="InterPro" id="IPR036770">
    <property type="entry name" value="Ankyrin_rpt-contain_sf"/>
</dbReference>
<name>A0ABR4HJV3_9EURO</name>
<dbReference type="Pfam" id="PF12796">
    <property type="entry name" value="Ank_2"/>
    <property type="match status" value="1"/>
</dbReference>
<evidence type="ECO:0000256" key="2">
    <source>
        <dbReference type="ARBA" id="ARBA00023043"/>
    </source>
</evidence>
<dbReference type="PROSITE" id="PS50297">
    <property type="entry name" value="ANK_REP_REGION"/>
    <property type="match status" value="3"/>
</dbReference>
<keyword evidence="2 3" id="KW-0040">ANK repeat</keyword>
<protein>
    <submittedName>
        <fullName evidence="5">Ankyrin repeat-containing domain protein</fullName>
    </submittedName>
</protein>
<dbReference type="SUPFAM" id="SSF81383">
    <property type="entry name" value="F-box domain"/>
    <property type="match status" value="1"/>
</dbReference>
<feature type="repeat" description="ANK" evidence="3">
    <location>
        <begin position="241"/>
        <end position="281"/>
    </location>
</feature>
<dbReference type="EMBL" id="JBFXLT010000026">
    <property type="protein sequence ID" value="KAL2815755.1"/>
    <property type="molecule type" value="Genomic_DNA"/>
</dbReference>
<dbReference type="SMART" id="SM00248">
    <property type="entry name" value="ANK"/>
    <property type="match status" value="5"/>
</dbReference>
<feature type="repeat" description="ANK" evidence="3">
    <location>
        <begin position="140"/>
        <end position="172"/>
    </location>
</feature>
<dbReference type="PROSITE" id="PS50181">
    <property type="entry name" value="FBOX"/>
    <property type="match status" value="1"/>
</dbReference>
<dbReference type="Gene3D" id="1.25.40.20">
    <property type="entry name" value="Ankyrin repeat-containing domain"/>
    <property type="match status" value="2"/>
</dbReference>
<dbReference type="InterPro" id="IPR002110">
    <property type="entry name" value="Ankyrin_rpt"/>
</dbReference>
<evidence type="ECO:0000256" key="3">
    <source>
        <dbReference type="PROSITE-ProRule" id="PRU00023"/>
    </source>
</evidence>
<keyword evidence="1" id="KW-0677">Repeat</keyword>
<dbReference type="PROSITE" id="PS50088">
    <property type="entry name" value="ANK_REPEAT"/>
    <property type="match status" value="4"/>
</dbReference>
<proteinExistence type="predicted"/>
<reference evidence="5 6" key="1">
    <citation type="submission" date="2024-07" db="EMBL/GenBank/DDBJ databases">
        <title>Section-level genome sequencing and comparative genomics of Aspergillus sections Usti and Cavernicolus.</title>
        <authorList>
            <consortium name="Lawrence Berkeley National Laboratory"/>
            <person name="Nybo J.L."/>
            <person name="Vesth T.C."/>
            <person name="Theobald S."/>
            <person name="Frisvad J.C."/>
            <person name="Larsen T.O."/>
            <person name="Kjaerboelling I."/>
            <person name="Rothschild-Mancinelli K."/>
            <person name="Lyhne E.K."/>
            <person name="Kogle M.E."/>
            <person name="Barry K."/>
            <person name="Clum A."/>
            <person name="Na H."/>
            <person name="Ledsgaard L."/>
            <person name="Lin J."/>
            <person name="Lipzen A."/>
            <person name="Kuo A."/>
            <person name="Riley R."/>
            <person name="Mondo S."/>
            <person name="Labutti K."/>
            <person name="Haridas S."/>
            <person name="Pangalinan J."/>
            <person name="Salamov A.A."/>
            <person name="Simmons B.A."/>
            <person name="Magnuson J.K."/>
            <person name="Chen J."/>
            <person name="Drula E."/>
            <person name="Henrissat B."/>
            <person name="Wiebenga A."/>
            <person name="Lubbers R.J."/>
            <person name="Gomes A.C."/>
            <person name="Makela M.R."/>
            <person name="Stajich J."/>
            <person name="Grigoriev I.V."/>
            <person name="Mortensen U.H."/>
            <person name="De Vries R.P."/>
            <person name="Baker S.E."/>
            <person name="Andersen M.R."/>
        </authorList>
    </citation>
    <scope>NUCLEOTIDE SEQUENCE [LARGE SCALE GENOMIC DNA]</scope>
    <source>
        <strain evidence="5 6">CBS 588.65</strain>
    </source>
</reference>
<evidence type="ECO:0000259" key="4">
    <source>
        <dbReference type="PROSITE" id="PS50181"/>
    </source>
</evidence>
<dbReference type="PANTHER" id="PTHR24171:SF9">
    <property type="entry name" value="ANKYRIN REPEAT DOMAIN-CONTAINING PROTEIN 39"/>
    <property type="match status" value="1"/>
</dbReference>
<evidence type="ECO:0000313" key="5">
    <source>
        <dbReference type="EMBL" id="KAL2815755.1"/>
    </source>
</evidence>
<dbReference type="PRINTS" id="PR01415">
    <property type="entry name" value="ANKYRIN"/>
</dbReference>
<dbReference type="PANTHER" id="PTHR24171">
    <property type="entry name" value="ANKYRIN REPEAT DOMAIN-CONTAINING PROTEIN 39-RELATED"/>
    <property type="match status" value="1"/>
</dbReference>
<feature type="repeat" description="ANK" evidence="3">
    <location>
        <begin position="207"/>
        <end position="239"/>
    </location>
</feature>
<dbReference type="Pfam" id="PF12937">
    <property type="entry name" value="F-box-like"/>
    <property type="match status" value="1"/>
</dbReference>
<dbReference type="Proteomes" id="UP001610334">
    <property type="component" value="Unassembled WGS sequence"/>
</dbReference>
<dbReference type="InterPro" id="IPR036047">
    <property type="entry name" value="F-box-like_dom_sf"/>
</dbReference>
<feature type="domain" description="F-box" evidence="4">
    <location>
        <begin position="1"/>
        <end position="46"/>
    </location>
</feature>
<feature type="repeat" description="ANK" evidence="3">
    <location>
        <begin position="173"/>
        <end position="205"/>
    </location>
</feature>
<evidence type="ECO:0000313" key="6">
    <source>
        <dbReference type="Proteomes" id="UP001610334"/>
    </source>
</evidence>
<dbReference type="Pfam" id="PF13637">
    <property type="entry name" value="Ank_4"/>
    <property type="match status" value="1"/>
</dbReference>
<accession>A0ABR4HJV3</accession>